<evidence type="ECO:0000259" key="4">
    <source>
        <dbReference type="PROSITE" id="PS50930"/>
    </source>
</evidence>
<keyword evidence="5" id="KW-0238">DNA-binding</keyword>
<dbReference type="GO" id="GO:0003677">
    <property type="term" value="F:DNA binding"/>
    <property type="evidence" value="ECO:0007669"/>
    <property type="project" value="UniProtKB-KW"/>
</dbReference>
<reference evidence="5 6" key="1">
    <citation type="submission" date="2021-12" db="EMBL/GenBank/DDBJ databases">
        <title>Genome seq of p7.</title>
        <authorList>
            <person name="Seo T."/>
        </authorList>
    </citation>
    <scope>NUCLEOTIDE SEQUENCE [LARGE SCALE GENOMIC DNA]</scope>
    <source>
        <strain evidence="5 6">P7</strain>
    </source>
</reference>
<dbReference type="Pfam" id="PF00072">
    <property type="entry name" value="Response_reg"/>
    <property type="match status" value="1"/>
</dbReference>
<dbReference type="PANTHER" id="PTHR37299">
    <property type="entry name" value="TRANSCRIPTIONAL REGULATOR-RELATED"/>
    <property type="match status" value="1"/>
</dbReference>
<dbReference type="Proteomes" id="UP001201463">
    <property type="component" value="Unassembled WGS sequence"/>
</dbReference>
<dbReference type="PANTHER" id="PTHR37299:SF1">
    <property type="entry name" value="STAGE 0 SPORULATION PROTEIN A HOMOLOG"/>
    <property type="match status" value="1"/>
</dbReference>
<comment type="caution">
    <text evidence="5">The sequence shown here is derived from an EMBL/GenBank/DDBJ whole genome shotgun (WGS) entry which is preliminary data.</text>
</comment>
<dbReference type="SUPFAM" id="SSF52172">
    <property type="entry name" value="CheY-like"/>
    <property type="match status" value="1"/>
</dbReference>
<accession>A0ABS8XKV8</accession>
<protein>
    <submittedName>
        <fullName evidence="5">LytTR family DNA-binding domain-containing protein</fullName>
    </submittedName>
</protein>
<feature type="domain" description="Response regulatory" evidence="3">
    <location>
        <begin position="20"/>
        <end position="132"/>
    </location>
</feature>
<feature type="modified residue" description="4-aspartylphosphate" evidence="1">
    <location>
        <position position="72"/>
    </location>
</feature>
<dbReference type="Gene3D" id="2.40.50.1020">
    <property type="entry name" value="LytTr DNA-binding domain"/>
    <property type="match status" value="1"/>
</dbReference>
<dbReference type="InterPro" id="IPR001789">
    <property type="entry name" value="Sig_transdc_resp-reg_receiver"/>
</dbReference>
<dbReference type="SMART" id="SM00850">
    <property type="entry name" value="LytTR"/>
    <property type="match status" value="1"/>
</dbReference>
<feature type="region of interest" description="Disordered" evidence="2">
    <location>
        <begin position="130"/>
        <end position="153"/>
    </location>
</feature>
<dbReference type="PROSITE" id="PS50110">
    <property type="entry name" value="RESPONSE_REGULATORY"/>
    <property type="match status" value="1"/>
</dbReference>
<dbReference type="SMART" id="SM00448">
    <property type="entry name" value="REC"/>
    <property type="match status" value="1"/>
</dbReference>
<evidence type="ECO:0000256" key="2">
    <source>
        <dbReference type="SAM" id="MobiDB-lite"/>
    </source>
</evidence>
<dbReference type="RefSeq" id="WP_233394911.1">
    <property type="nucleotide sequence ID" value="NZ_JAJTWT010000016.1"/>
</dbReference>
<keyword evidence="1" id="KW-0597">Phosphoprotein</keyword>
<evidence type="ECO:0000313" key="6">
    <source>
        <dbReference type="Proteomes" id="UP001201463"/>
    </source>
</evidence>
<sequence length="259" mass="28561">MNTEAHSPPAQQARAEPTVKVLVAEDDPVQRNSLVDLLASLRPDWGVVACVGSVDEVQSAVDSLIPDLCLIDIHLQGSDDPNWIKNLGSDLAIIYVTGDPEFAVHAFDSDAIDYVLKPITARRLKTALDRASRDPRLSGSRSTGGEGGPGRTYLTRVTISRGAETIVAMPEDIAYLEADMKYTRVVTTRGAGLVRMGINELSARLPEEQFLRIHRGYVVNLKFVSSVKRNELGYLEVHLNGRQEVLRVSKSYQHVFRPD</sequence>
<dbReference type="InterPro" id="IPR011006">
    <property type="entry name" value="CheY-like_superfamily"/>
</dbReference>
<dbReference type="Pfam" id="PF04397">
    <property type="entry name" value="LytTR"/>
    <property type="match status" value="1"/>
</dbReference>
<dbReference type="InterPro" id="IPR046947">
    <property type="entry name" value="LytR-like"/>
</dbReference>
<gene>
    <name evidence="5" type="ORF">LXT12_24415</name>
</gene>
<dbReference type="PROSITE" id="PS50930">
    <property type="entry name" value="HTH_LYTTR"/>
    <property type="match status" value="1"/>
</dbReference>
<proteinExistence type="predicted"/>
<evidence type="ECO:0000313" key="5">
    <source>
        <dbReference type="EMBL" id="MCE4540398.1"/>
    </source>
</evidence>
<dbReference type="EMBL" id="JAJTWT010000016">
    <property type="protein sequence ID" value="MCE4540398.1"/>
    <property type="molecule type" value="Genomic_DNA"/>
</dbReference>
<organism evidence="5 6">
    <name type="scientific">Pelomonas caseinilytica</name>
    <dbReference type="NCBI Taxonomy" id="2906763"/>
    <lineage>
        <taxon>Bacteria</taxon>
        <taxon>Pseudomonadati</taxon>
        <taxon>Pseudomonadota</taxon>
        <taxon>Betaproteobacteria</taxon>
        <taxon>Burkholderiales</taxon>
        <taxon>Sphaerotilaceae</taxon>
        <taxon>Roseateles</taxon>
    </lineage>
</organism>
<name>A0ABS8XKV8_9BURK</name>
<evidence type="ECO:0000259" key="3">
    <source>
        <dbReference type="PROSITE" id="PS50110"/>
    </source>
</evidence>
<keyword evidence="6" id="KW-1185">Reference proteome</keyword>
<dbReference type="InterPro" id="IPR007492">
    <property type="entry name" value="LytTR_DNA-bd_dom"/>
</dbReference>
<evidence type="ECO:0000256" key="1">
    <source>
        <dbReference type="PROSITE-ProRule" id="PRU00169"/>
    </source>
</evidence>
<feature type="domain" description="HTH LytTR-type" evidence="4">
    <location>
        <begin position="157"/>
        <end position="259"/>
    </location>
</feature>
<dbReference type="Gene3D" id="3.40.50.2300">
    <property type="match status" value="1"/>
</dbReference>